<evidence type="ECO:0000313" key="9">
    <source>
        <dbReference type="Proteomes" id="UP001370490"/>
    </source>
</evidence>
<dbReference type="AlphaFoldDB" id="A0AAN8ZBV1"/>
<dbReference type="Proteomes" id="UP001370490">
    <property type="component" value="Unassembled WGS sequence"/>
</dbReference>
<dbReference type="EMBL" id="JBAMMX010000010">
    <property type="protein sequence ID" value="KAK6932431.1"/>
    <property type="molecule type" value="Genomic_DNA"/>
</dbReference>
<dbReference type="GO" id="GO:0005886">
    <property type="term" value="C:plasma membrane"/>
    <property type="evidence" value="ECO:0007669"/>
    <property type="project" value="TreeGrafter"/>
</dbReference>
<keyword evidence="9" id="KW-1185">Reference proteome</keyword>
<keyword evidence="6" id="KW-0472">Membrane</keyword>
<keyword evidence="6" id="KW-0812">Transmembrane</keyword>
<dbReference type="SUPFAM" id="SSF56112">
    <property type="entry name" value="Protein kinase-like (PK-like)"/>
    <property type="match status" value="1"/>
</dbReference>
<dbReference type="PANTHER" id="PTHR27002">
    <property type="entry name" value="RECEPTOR-LIKE SERINE/THREONINE-PROTEIN KINASE SD1-8"/>
    <property type="match status" value="1"/>
</dbReference>
<proteinExistence type="predicted"/>
<comment type="caution">
    <text evidence="8">The sequence shown here is derived from an EMBL/GenBank/DDBJ whole genome shotgun (WGS) entry which is preliminary data.</text>
</comment>
<dbReference type="InterPro" id="IPR011009">
    <property type="entry name" value="Kinase-like_dom_sf"/>
</dbReference>
<keyword evidence="4" id="KW-0418">Kinase</keyword>
<sequence length="197" mass="22571">MAKRYLRPQIVQGIQCLPHVLAAHYSRKSSNILKNNSILGVIVAAFAIAAAPRPFLWFPCWSVQRRRKSKAGLGGKRGQLPNGREIGVKRLSKDSGQGTEEFKNEVKLIKVERLLVYGSVPNKSLDNYIFGKHPTHDSNFVLLDYLITILQKLLCADQERRVYLNWGKQYEIILGIAWGMLYLHQHSRLKIIHRDLK</sequence>
<evidence type="ECO:0000256" key="5">
    <source>
        <dbReference type="ARBA" id="ARBA00022840"/>
    </source>
</evidence>
<keyword evidence="5" id="KW-0067">ATP-binding</keyword>
<evidence type="ECO:0000313" key="8">
    <source>
        <dbReference type="EMBL" id="KAK6932431.1"/>
    </source>
</evidence>
<keyword evidence="2" id="KW-0808">Transferase</keyword>
<evidence type="ECO:0000256" key="4">
    <source>
        <dbReference type="ARBA" id="ARBA00022777"/>
    </source>
</evidence>
<dbReference type="Gene3D" id="1.10.510.10">
    <property type="entry name" value="Transferase(Phosphotransferase) domain 1"/>
    <property type="match status" value="1"/>
</dbReference>
<dbReference type="PROSITE" id="PS50011">
    <property type="entry name" value="PROTEIN_KINASE_DOM"/>
    <property type="match status" value="1"/>
</dbReference>
<evidence type="ECO:0000256" key="6">
    <source>
        <dbReference type="SAM" id="Phobius"/>
    </source>
</evidence>
<feature type="transmembrane region" description="Helical" evidence="6">
    <location>
        <begin position="38"/>
        <end position="58"/>
    </location>
</feature>
<gene>
    <name evidence="8" type="ORF">RJ641_002055</name>
</gene>
<keyword evidence="6" id="KW-1133">Transmembrane helix</keyword>
<dbReference type="Gene3D" id="3.30.200.20">
    <property type="entry name" value="Phosphorylase Kinase, domain 1"/>
    <property type="match status" value="1"/>
</dbReference>
<evidence type="ECO:0000259" key="7">
    <source>
        <dbReference type="PROSITE" id="PS50011"/>
    </source>
</evidence>
<dbReference type="GO" id="GO:0004674">
    <property type="term" value="F:protein serine/threonine kinase activity"/>
    <property type="evidence" value="ECO:0007669"/>
    <property type="project" value="UniProtKB-KW"/>
</dbReference>
<keyword evidence="3" id="KW-0547">Nucleotide-binding</keyword>
<accession>A0AAN8ZBV1</accession>
<evidence type="ECO:0000256" key="1">
    <source>
        <dbReference type="ARBA" id="ARBA00022527"/>
    </source>
</evidence>
<dbReference type="GO" id="GO:0005524">
    <property type="term" value="F:ATP binding"/>
    <property type="evidence" value="ECO:0007669"/>
    <property type="project" value="UniProtKB-KW"/>
</dbReference>
<feature type="domain" description="Protein kinase" evidence="7">
    <location>
        <begin position="63"/>
        <end position="197"/>
    </location>
</feature>
<name>A0AAN8ZBV1_9MAGN</name>
<keyword evidence="1" id="KW-0723">Serine/threonine-protein kinase</keyword>
<protein>
    <recommendedName>
        <fullName evidence="7">Protein kinase domain-containing protein</fullName>
    </recommendedName>
</protein>
<reference evidence="8 9" key="1">
    <citation type="submission" date="2023-12" db="EMBL/GenBank/DDBJ databases">
        <title>A high-quality genome assembly for Dillenia turbinata (Dilleniales).</title>
        <authorList>
            <person name="Chanderbali A."/>
        </authorList>
    </citation>
    <scope>NUCLEOTIDE SEQUENCE [LARGE SCALE GENOMIC DNA]</scope>
    <source>
        <strain evidence="8">LSX21</strain>
        <tissue evidence="8">Leaf</tissue>
    </source>
</reference>
<dbReference type="PANTHER" id="PTHR27002:SF981">
    <property type="entry name" value="NON-SPECIFIC SERINE_THREONINE PROTEIN KINASE"/>
    <property type="match status" value="1"/>
</dbReference>
<evidence type="ECO:0000256" key="3">
    <source>
        <dbReference type="ARBA" id="ARBA00022741"/>
    </source>
</evidence>
<dbReference type="InterPro" id="IPR000719">
    <property type="entry name" value="Prot_kinase_dom"/>
</dbReference>
<organism evidence="8 9">
    <name type="scientific">Dillenia turbinata</name>
    <dbReference type="NCBI Taxonomy" id="194707"/>
    <lineage>
        <taxon>Eukaryota</taxon>
        <taxon>Viridiplantae</taxon>
        <taxon>Streptophyta</taxon>
        <taxon>Embryophyta</taxon>
        <taxon>Tracheophyta</taxon>
        <taxon>Spermatophyta</taxon>
        <taxon>Magnoliopsida</taxon>
        <taxon>eudicotyledons</taxon>
        <taxon>Gunneridae</taxon>
        <taxon>Pentapetalae</taxon>
        <taxon>Dilleniales</taxon>
        <taxon>Dilleniaceae</taxon>
        <taxon>Dillenia</taxon>
    </lineage>
</organism>
<evidence type="ECO:0000256" key="2">
    <source>
        <dbReference type="ARBA" id="ARBA00022679"/>
    </source>
</evidence>